<feature type="region of interest" description="Disordered" evidence="11">
    <location>
        <begin position="226"/>
        <end position="264"/>
    </location>
</feature>
<evidence type="ECO:0000256" key="5">
    <source>
        <dbReference type="ARBA" id="ARBA00022964"/>
    </source>
</evidence>
<comment type="subcellular location">
    <subcellularLocation>
        <location evidence="2">Nucleus</location>
    </subcellularLocation>
</comment>
<dbReference type="SUPFAM" id="SSF51197">
    <property type="entry name" value="Clavaminate synthase-like"/>
    <property type="match status" value="1"/>
</dbReference>
<dbReference type="InterPro" id="IPR003349">
    <property type="entry name" value="JmjN"/>
</dbReference>
<evidence type="ECO:0000256" key="8">
    <source>
        <dbReference type="ARBA" id="ARBA00023015"/>
    </source>
</evidence>
<dbReference type="InterPro" id="IPR004198">
    <property type="entry name" value="Znf_C5HC2"/>
</dbReference>
<dbReference type="SMART" id="SM00541">
    <property type="entry name" value="FYRN"/>
    <property type="match status" value="1"/>
</dbReference>
<keyword evidence="10" id="KW-0539">Nucleus</keyword>
<dbReference type="GO" id="GO:0032453">
    <property type="term" value="F:histone H3K4 demethylase activity"/>
    <property type="evidence" value="ECO:0007669"/>
    <property type="project" value="UniProtKB-ARBA"/>
</dbReference>
<dbReference type="InterPro" id="IPR003889">
    <property type="entry name" value="FYrich_C"/>
</dbReference>
<dbReference type="InterPro" id="IPR003888">
    <property type="entry name" value="FYrich_N"/>
</dbReference>
<keyword evidence="7" id="KW-0408">Iron</keyword>
<evidence type="ECO:0000313" key="14">
    <source>
        <dbReference type="EMBL" id="AQK83560.1"/>
    </source>
</evidence>
<feature type="domain" description="JmjN" evidence="12">
    <location>
        <begin position="163"/>
        <end position="204"/>
    </location>
</feature>
<dbReference type="STRING" id="4577.A0A1D6LWC4"/>
<dbReference type="EMBL" id="CM000782">
    <property type="protein sequence ID" value="AQK83552.1"/>
    <property type="molecule type" value="Genomic_DNA"/>
</dbReference>
<dbReference type="GO" id="GO:0005634">
    <property type="term" value="C:nucleus"/>
    <property type="evidence" value="ECO:0007669"/>
    <property type="project" value="UniProtKB-SubCell"/>
</dbReference>
<dbReference type="GO" id="GO:0045814">
    <property type="term" value="P:negative regulation of gene expression, epigenetic"/>
    <property type="evidence" value="ECO:0007669"/>
    <property type="project" value="UniProtKB-ARBA"/>
</dbReference>
<keyword evidence="14" id="KW-0808">Transferase</keyword>
<dbReference type="SMR" id="A0A1D6LWC4"/>
<dbReference type="Pfam" id="PF02375">
    <property type="entry name" value="JmjN"/>
    <property type="match status" value="1"/>
</dbReference>
<dbReference type="SMART" id="SM00558">
    <property type="entry name" value="JmjC"/>
    <property type="match status" value="1"/>
</dbReference>
<evidence type="ECO:0000256" key="2">
    <source>
        <dbReference type="ARBA" id="ARBA00004123"/>
    </source>
</evidence>
<dbReference type="PROSITE" id="PS51543">
    <property type="entry name" value="FYRC"/>
    <property type="match status" value="1"/>
</dbReference>
<dbReference type="ExpressionAtlas" id="A0A1D6LWC4">
    <property type="expression patterns" value="baseline and differential"/>
</dbReference>
<dbReference type="EMBL" id="CM000782">
    <property type="protein sequence ID" value="AQK83560.1"/>
    <property type="molecule type" value="Genomic_DNA"/>
</dbReference>
<dbReference type="Pfam" id="PF02373">
    <property type="entry name" value="JmjC"/>
    <property type="match status" value="1"/>
</dbReference>
<keyword evidence="3" id="KW-0479">Metal-binding</keyword>
<dbReference type="SMART" id="SM00542">
    <property type="entry name" value="FYRC"/>
    <property type="match status" value="1"/>
</dbReference>
<dbReference type="Pfam" id="PF05965">
    <property type="entry name" value="FYRC"/>
    <property type="match status" value="1"/>
</dbReference>
<evidence type="ECO:0000256" key="1">
    <source>
        <dbReference type="ARBA" id="ARBA00001954"/>
    </source>
</evidence>
<sequence length="1245" mass="139730">MLSAMMGIEGIAATVTEDPEPSIPPGFGPFAASASWGIQNDVKPADDHSSSVLALQSIDDDVEILEYLSSSVDHQSDTGCCISGSNTCRKSLRNRPPIDYSRFDQIADEDSDAEVADKGVNAVKHRQQFPKGVLRGCPECANCQKVIARWNPSGARRPVLDEAPVYYPTEEEFQDTLKYIEIIRPTAEPYGICRIVPPASWKPPCLLKEKNIWECSKFSTRVQKVDKLQNRKSPKKSRRGGMMKKRRKISETEENNHHQIGMQQNQERFGFEPGPEFTLQMFQKYADDFSDQYFMKDKCRDSPPSVEDIEGEYWRIVERPTEEIEKIHSHKVIYGADLETGTFGSGFPKLCPEMKSDVEDKYAQSGWNLNNLPRLQGSVLSFEGGDISGVLVPWLYVGMCFSSFCWHVEDHHLYSLNYMHWGAPKMWYGVPGKDAVNLEAAMRKHLPELFEEQPDLLHNLVTQFSPSLLKSEGVPVYRCVQHEGEFVLTFPRAYHAGFNCGFNCAEAVNVAPIDWLPVGQNAVDLYREQARKITISHDKLLLGAAREAIRAQWDILFLKRNSSVNLRWKSICGPDSTICKSLKARIEMELVQRQNISSPCQSRKMDSEFDSTDRECALCYYDLHLSASGCPCSPEKYACLVHAKQLCSCDWDKRFFLFRYDVNELNILADALGGKLSAIHRWGVSDLGLSLSSCVKREKVQDSKTVRRLTDGPRRSYMSQASTVSLIPSSVSTEQKKNEDKTLDLGCPGMNLPKISPEANNLRPSTEQIKSENLSQLKEPCVKNELSCPTSNGTSQEHKGGIGGHKLAAASMMVLSGQSFPANAGESVRNAHVLAVFKEGRDCTSSLTLREYHNRPVSMIDNGANMKLDLENIDNSHMLMSSPDFNATVCHSYKDQTFLTLETNTSVMTEKDSSQARNASQQFVSTALRTQNVSQEPLCTAIAPKQLIDPQVQKKSYGVFGSGSAHLGHLTVGNQQLNERWHQRQSDSLSSVEVRARGHSAMIVQPALENHSRNGVAQKGPRIANVVHRFKCSVEPIEIGAVLSGKLWSSSQAIFPKGFKSRVKYFSVVDPVQMTYYISEILDAGQQGPLFMVTVENCPGEIFINISPTKCWNMVRERLNMEIRRQLNMGRANLPTLQPPGSVDGHEMFGLLTPAIVQAIEARDRDYICTEYWRSRPHATIENRDNQNMSPQDPPLVALRGLFQRANCDELRALRSLLMSNRILGDNSRQQACQILDEEIAKQWH</sequence>
<keyword evidence="14" id="KW-0489">Methyltransferase</keyword>
<dbReference type="GO" id="GO:0051213">
    <property type="term" value="F:dioxygenase activity"/>
    <property type="evidence" value="ECO:0007669"/>
    <property type="project" value="UniProtKB-KW"/>
</dbReference>
<dbReference type="FunCoup" id="A0A1D6LWC4">
    <property type="interactions" value="862"/>
</dbReference>
<dbReference type="PANTHER" id="PTHR10694:SF113">
    <property type="entry name" value="PROTEIN JUMONJI"/>
    <property type="match status" value="1"/>
</dbReference>
<evidence type="ECO:0000259" key="13">
    <source>
        <dbReference type="PROSITE" id="PS51184"/>
    </source>
</evidence>
<dbReference type="FunFam" id="3.30.160.360:FF:000005">
    <property type="entry name" value="Putative lysine-specific demethylase JMJ16"/>
    <property type="match status" value="1"/>
</dbReference>
<dbReference type="InParanoid" id="A0A1D6LWC4"/>
<dbReference type="Gene3D" id="2.60.120.650">
    <property type="entry name" value="Cupin"/>
    <property type="match status" value="1"/>
</dbReference>
<dbReference type="EMBL" id="CM000782">
    <property type="protein sequence ID" value="AQK83543.1"/>
    <property type="molecule type" value="Genomic_DNA"/>
</dbReference>
<dbReference type="PANTHER" id="PTHR10694">
    <property type="entry name" value="LYSINE-SPECIFIC DEMETHYLASE"/>
    <property type="match status" value="1"/>
</dbReference>
<dbReference type="GO" id="GO:0032259">
    <property type="term" value="P:methylation"/>
    <property type="evidence" value="ECO:0007669"/>
    <property type="project" value="UniProtKB-KW"/>
</dbReference>
<dbReference type="Pfam" id="PF05964">
    <property type="entry name" value="FYRN"/>
    <property type="match status" value="1"/>
</dbReference>
<evidence type="ECO:0000256" key="3">
    <source>
        <dbReference type="ARBA" id="ARBA00022723"/>
    </source>
</evidence>
<keyword evidence="6" id="KW-0560">Oxidoreductase</keyword>
<protein>
    <submittedName>
        <fullName evidence="14">Putative lysine-specific demethylase JMJ16</fullName>
    </submittedName>
</protein>
<evidence type="ECO:0000256" key="6">
    <source>
        <dbReference type="ARBA" id="ARBA00023002"/>
    </source>
</evidence>
<evidence type="ECO:0000256" key="9">
    <source>
        <dbReference type="ARBA" id="ARBA00023163"/>
    </source>
</evidence>
<evidence type="ECO:0000256" key="11">
    <source>
        <dbReference type="SAM" id="MobiDB-lite"/>
    </source>
</evidence>
<evidence type="ECO:0000256" key="7">
    <source>
        <dbReference type="ARBA" id="ARBA00023004"/>
    </source>
</evidence>
<comment type="cofactor">
    <cofactor evidence="1">
        <name>Fe(2+)</name>
        <dbReference type="ChEBI" id="CHEBI:29033"/>
    </cofactor>
</comment>
<name>A0A1D6LWC4_MAIZE</name>
<gene>
    <name evidence="14" type="ORF">ZEAMMB73_Zm00001d037313</name>
</gene>
<dbReference type="IntAct" id="A0A1D6LWC4">
    <property type="interactions" value="7"/>
</dbReference>
<feature type="region of interest" description="Disordered" evidence="11">
    <location>
        <begin position="728"/>
        <end position="761"/>
    </location>
</feature>
<feature type="compositionally biased region" description="Basic and acidic residues" evidence="11">
    <location>
        <begin position="734"/>
        <end position="743"/>
    </location>
</feature>
<dbReference type="GO" id="GO:0008168">
    <property type="term" value="F:methyltransferase activity"/>
    <property type="evidence" value="ECO:0007669"/>
    <property type="project" value="UniProtKB-KW"/>
</dbReference>
<dbReference type="Pfam" id="PF02928">
    <property type="entry name" value="zf-C5HC2"/>
    <property type="match status" value="1"/>
</dbReference>
<evidence type="ECO:0000259" key="12">
    <source>
        <dbReference type="PROSITE" id="PS51183"/>
    </source>
</evidence>
<dbReference type="Gene3D" id="3.30.160.360">
    <property type="match status" value="1"/>
</dbReference>
<feature type="compositionally biased region" description="Basic residues" evidence="11">
    <location>
        <begin position="230"/>
        <end position="248"/>
    </location>
</feature>
<dbReference type="InterPro" id="IPR003347">
    <property type="entry name" value="JmjC_dom"/>
</dbReference>
<dbReference type="PROSITE" id="PS51183">
    <property type="entry name" value="JMJN"/>
    <property type="match status" value="1"/>
</dbReference>
<dbReference type="SMART" id="SM00545">
    <property type="entry name" value="JmjN"/>
    <property type="match status" value="1"/>
</dbReference>
<organism evidence="14">
    <name type="scientific">Zea mays</name>
    <name type="common">Maize</name>
    <dbReference type="NCBI Taxonomy" id="4577"/>
    <lineage>
        <taxon>Eukaryota</taxon>
        <taxon>Viridiplantae</taxon>
        <taxon>Streptophyta</taxon>
        <taxon>Embryophyta</taxon>
        <taxon>Tracheophyta</taxon>
        <taxon>Spermatophyta</taxon>
        <taxon>Magnoliopsida</taxon>
        <taxon>Liliopsida</taxon>
        <taxon>Poales</taxon>
        <taxon>Poaceae</taxon>
        <taxon>PACMAD clade</taxon>
        <taxon>Panicoideae</taxon>
        <taxon>Andropogonodae</taxon>
        <taxon>Andropogoneae</taxon>
        <taxon>Tripsacinae</taxon>
        <taxon>Zea</taxon>
    </lineage>
</organism>
<dbReference type="PROSITE" id="PS51184">
    <property type="entry name" value="JMJC"/>
    <property type="match status" value="1"/>
</dbReference>
<evidence type="ECO:0000256" key="10">
    <source>
        <dbReference type="ARBA" id="ARBA00023242"/>
    </source>
</evidence>
<reference evidence="14" key="1">
    <citation type="submission" date="2015-12" db="EMBL/GenBank/DDBJ databases">
        <title>Update maize B73 reference genome by single molecule sequencing technologies.</title>
        <authorList>
            <consortium name="Maize Genome Sequencing Project"/>
            <person name="Ware D."/>
        </authorList>
    </citation>
    <scope>NUCLEOTIDE SEQUENCE</scope>
    <source>
        <tissue evidence="14">Seedling</tissue>
    </source>
</reference>
<keyword evidence="4" id="KW-0156">Chromatin regulator</keyword>
<dbReference type="GO" id="GO:0046872">
    <property type="term" value="F:metal ion binding"/>
    <property type="evidence" value="ECO:0007669"/>
    <property type="project" value="UniProtKB-KW"/>
</dbReference>
<dbReference type="EMBL" id="CM000782">
    <property type="protein sequence ID" value="AQK83545.1"/>
    <property type="molecule type" value="Genomic_DNA"/>
</dbReference>
<dbReference type="PROSITE" id="PS51542">
    <property type="entry name" value="FYRN"/>
    <property type="match status" value="1"/>
</dbReference>
<dbReference type="AlphaFoldDB" id="A0A1D6LWC4"/>
<evidence type="ECO:0000256" key="4">
    <source>
        <dbReference type="ARBA" id="ARBA00022853"/>
    </source>
</evidence>
<keyword evidence="9" id="KW-0804">Transcription</keyword>
<feature type="domain" description="JmjC" evidence="13">
    <location>
        <begin position="361"/>
        <end position="527"/>
    </location>
</feature>
<keyword evidence="5" id="KW-0223">Dioxygenase</keyword>
<dbReference type="EMBL" id="CM000782">
    <property type="protein sequence ID" value="AQK83551.1"/>
    <property type="molecule type" value="Genomic_DNA"/>
</dbReference>
<proteinExistence type="predicted"/>
<keyword evidence="8" id="KW-0805">Transcription regulation</keyword>
<accession>A0A1D6LWC4</accession>